<reference evidence="1 2" key="1">
    <citation type="submission" date="2019-08" db="EMBL/GenBank/DDBJ databases">
        <authorList>
            <person name="Peeters C."/>
        </authorList>
    </citation>
    <scope>NUCLEOTIDE SEQUENCE [LARGE SCALE GENOMIC DNA]</scope>
    <source>
        <strain evidence="1 2">LMG 31013</strain>
    </source>
</reference>
<sequence length="89" mass="9756">MEDEHLEVIANLINQFGMKLQVHSFALEALASTHPNPKAVAESFRLSVDAFLAEHDDVPIPGNGRDVLLLETNAFLEALGQMGRDESRG</sequence>
<evidence type="ECO:0000313" key="2">
    <source>
        <dbReference type="Proteomes" id="UP000334380"/>
    </source>
</evidence>
<organism evidence="1 2">
    <name type="scientific">Pandoraea terrigena</name>
    <dbReference type="NCBI Taxonomy" id="2508292"/>
    <lineage>
        <taxon>Bacteria</taxon>
        <taxon>Pseudomonadati</taxon>
        <taxon>Pseudomonadota</taxon>
        <taxon>Betaproteobacteria</taxon>
        <taxon>Burkholderiales</taxon>
        <taxon>Burkholderiaceae</taxon>
        <taxon>Pandoraea</taxon>
    </lineage>
</organism>
<evidence type="ECO:0000313" key="1">
    <source>
        <dbReference type="EMBL" id="VVE07020.1"/>
    </source>
</evidence>
<gene>
    <name evidence="1" type="ORF">PTE31013_02442</name>
</gene>
<dbReference type="EMBL" id="CABPRU010000005">
    <property type="protein sequence ID" value="VVE07020.1"/>
    <property type="molecule type" value="Genomic_DNA"/>
</dbReference>
<dbReference type="Proteomes" id="UP000334380">
    <property type="component" value="Unassembled WGS sequence"/>
</dbReference>
<name>A0A5E4V835_9BURK</name>
<proteinExistence type="predicted"/>
<keyword evidence="2" id="KW-1185">Reference proteome</keyword>
<accession>A0A5E4V835</accession>
<protein>
    <submittedName>
        <fullName evidence="1">Uncharacterized protein</fullName>
    </submittedName>
</protein>
<dbReference type="RefSeq" id="WP_150613073.1">
    <property type="nucleotide sequence ID" value="NZ_CABPRU010000005.1"/>
</dbReference>
<dbReference type="AlphaFoldDB" id="A0A5E4V835"/>
<dbReference type="OrthoDB" id="9944286at2"/>